<comment type="similarity">
    <text evidence="2 4">Belongs to the Mediator complex subunit 20 family.</text>
</comment>
<proteinExistence type="inferred from homology"/>
<comment type="subcellular location">
    <subcellularLocation>
        <location evidence="1 4">Nucleus</location>
    </subcellularLocation>
</comment>
<keyword evidence="4" id="KW-0805">Transcription regulation</keyword>
<evidence type="ECO:0000256" key="4">
    <source>
        <dbReference type="RuleBase" id="RU364152"/>
    </source>
</evidence>
<dbReference type="Proteomes" id="UP000800039">
    <property type="component" value="Unassembled WGS sequence"/>
</dbReference>
<comment type="subunit">
    <text evidence="4">Component of the Mediator complex.</text>
</comment>
<name>A0A9P4LAG7_9PLEO</name>
<dbReference type="GO" id="GO:0016592">
    <property type="term" value="C:mediator complex"/>
    <property type="evidence" value="ECO:0007669"/>
    <property type="project" value="InterPro"/>
</dbReference>
<evidence type="ECO:0000313" key="7">
    <source>
        <dbReference type="Proteomes" id="UP000800039"/>
    </source>
</evidence>
<dbReference type="GO" id="GO:0003712">
    <property type="term" value="F:transcription coregulator activity"/>
    <property type="evidence" value="ECO:0007669"/>
    <property type="project" value="InterPro"/>
</dbReference>
<keyword evidence="4" id="KW-0010">Activator</keyword>
<dbReference type="AlphaFoldDB" id="A0A9P4LAG7"/>
<sequence>MKYSGLYFIPNPTTNLDTSLNTVSTLVQSIETNFQNASREAQWTLSYRVFRDTTPRDHTAPNDADGKPKPFAHTYQHILHHSVYGQNRTYLYTQPPGDQGKGKGIVASIPSRQQDAYATLVRYQQAALWTPRHILSVQAGTAYTSGLCTIYIGELRATREGPQSGGVSSPAVVVCISTGVGAADTVEDSQDSGYQSVENGADGDGDEGLDVEYAQSVIRDCWSKITEGRDLGRSEIREVMMALEDVNSVQERDAAVRMWCEVLRMRG</sequence>
<accession>A0A9P4LAG7</accession>
<organism evidence="6 7">
    <name type="scientific">Cucurbitaria berberidis CBS 394.84</name>
    <dbReference type="NCBI Taxonomy" id="1168544"/>
    <lineage>
        <taxon>Eukaryota</taxon>
        <taxon>Fungi</taxon>
        <taxon>Dikarya</taxon>
        <taxon>Ascomycota</taxon>
        <taxon>Pezizomycotina</taxon>
        <taxon>Dothideomycetes</taxon>
        <taxon>Pleosporomycetidae</taxon>
        <taxon>Pleosporales</taxon>
        <taxon>Pleosporineae</taxon>
        <taxon>Cucurbitariaceae</taxon>
        <taxon>Cucurbitaria</taxon>
    </lineage>
</organism>
<feature type="region of interest" description="Disordered" evidence="5">
    <location>
        <begin position="187"/>
        <end position="207"/>
    </location>
</feature>
<evidence type="ECO:0000256" key="3">
    <source>
        <dbReference type="ARBA" id="ARBA00023242"/>
    </source>
</evidence>
<evidence type="ECO:0000256" key="5">
    <source>
        <dbReference type="SAM" id="MobiDB-lite"/>
    </source>
</evidence>
<reference evidence="6" key="1">
    <citation type="submission" date="2020-01" db="EMBL/GenBank/DDBJ databases">
        <authorList>
            <consortium name="DOE Joint Genome Institute"/>
            <person name="Haridas S."/>
            <person name="Albert R."/>
            <person name="Binder M."/>
            <person name="Bloem J."/>
            <person name="Labutti K."/>
            <person name="Salamov A."/>
            <person name="Andreopoulos B."/>
            <person name="Baker S.E."/>
            <person name="Barry K."/>
            <person name="Bills G."/>
            <person name="Bluhm B.H."/>
            <person name="Cannon C."/>
            <person name="Castanera R."/>
            <person name="Culley D.E."/>
            <person name="Daum C."/>
            <person name="Ezra D."/>
            <person name="Gonzalez J.B."/>
            <person name="Henrissat B."/>
            <person name="Kuo A."/>
            <person name="Liang C."/>
            <person name="Lipzen A."/>
            <person name="Lutzoni F."/>
            <person name="Magnuson J."/>
            <person name="Mondo S."/>
            <person name="Nolan M."/>
            <person name="Ohm R."/>
            <person name="Pangilinan J."/>
            <person name="Park H.-J."/>
            <person name="Ramirez L."/>
            <person name="Alfaro M."/>
            <person name="Sun H."/>
            <person name="Tritt A."/>
            <person name="Yoshinaga Y."/>
            <person name="Zwiers L.-H."/>
            <person name="Turgeon B.G."/>
            <person name="Goodwin S.B."/>
            <person name="Spatafora J.W."/>
            <person name="Crous P.W."/>
            <person name="Grigoriev I.V."/>
        </authorList>
    </citation>
    <scope>NUCLEOTIDE SEQUENCE</scope>
    <source>
        <strain evidence="6">CBS 394.84</strain>
    </source>
</reference>
<dbReference type="OrthoDB" id="1854899at2759"/>
<dbReference type="EMBL" id="ML976615">
    <property type="protein sequence ID" value="KAF1847342.1"/>
    <property type="molecule type" value="Genomic_DNA"/>
</dbReference>
<evidence type="ECO:0000256" key="1">
    <source>
        <dbReference type="ARBA" id="ARBA00004123"/>
    </source>
</evidence>
<dbReference type="InterPro" id="IPR013921">
    <property type="entry name" value="Mediator_Med20"/>
</dbReference>
<dbReference type="Pfam" id="PF08612">
    <property type="entry name" value="Med20"/>
    <property type="match status" value="1"/>
</dbReference>
<dbReference type="GO" id="GO:0006357">
    <property type="term" value="P:regulation of transcription by RNA polymerase II"/>
    <property type="evidence" value="ECO:0007669"/>
    <property type="project" value="InterPro"/>
</dbReference>
<gene>
    <name evidence="4" type="primary">MED20</name>
    <name evidence="6" type="ORF">K460DRAFT_383767</name>
</gene>
<protein>
    <recommendedName>
        <fullName evidence="4">Mediator of RNA polymerase II transcription subunit 20</fullName>
    </recommendedName>
    <alternativeName>
        <fullName evidence="4">Mediator complex subunit 20</fullName>
    </alternativeName>
</protein>
<comment type="function">
    <text evidence="4">Component of the Mediator complex, a coactivator involved in the regulated transcription of nearly all RNA polymerase II-dependent genes. Mediator functions as a bridge to convey information from gene-specific regulatory proteins to the basal RNA polymerase II transcription machinery. Mediator is recruited to promoters by direct interactions with regulatory proteins and serves as a scaffold for the assembly of a functional preinitiation complex with RNA polymerase II and the general transcription factors.</text>
</comment>
<comment type="caution">
    <text evidence="6">The sequence shown here is derived from an EMBL/GenBank/DDBJ whole genome shotgun (WGS) entry which is preliminary data.</text>
</comment>
<evidence type="ECO:0000313" key="6">
    <source>
        <dbReference type="EMBL" id="KAF1847342.1"/>
    </source>
</evidence>
<keyword evidence="4" id="KW-0804">Transcription</keyword>
<keyword evidence="7" id="KW-1185">Reference proteome</keyword>
<keyword evidence="3 4" id="KW-0539">Nucleus</keyword>
<evidence type="ECO:0000256" key="2">
    <source>
        <dbReference type="ARBA" id="ARBA00010743"/>
    </source>
</evidence>